<keyword evidence="6" id="KW-0560">Oxidoreductase</keyword>
<protein>
    <submittedName>
        <fullName evidence="13">COX15/CtaA family protein</fullName>
    </submittedName>
</protein>
<dbReference type="AlphaFoldDB" id="A0A8J6PEA7"/>
<dbReference type="GO" id="GO:0046872">
    <property type="term" value="F:metal ion binding"/>
    <property type="evidence" value="ECO:0007669"/>
    <property type="project" value="UniProtKB-KW"/>
</dbReference>
<evidence type="ECO:0000256" key="8">
    <source>
        <dbReference type="ARBA" id="ARBA00023133"/>
    </source>
</evidence>
<keyword evidence="14" id="KW-1185">Reference proteome</keyword>
<keyword evidence="7" id="KW-0408">Iron</keyword>
<organism evidence="13 14">
    <name type="scientific">Taishania pollutisoli</name>
    <dbReference type="NCBI Taxonomy" id="2766479"/>
    <lineage>
        <taxon>Bacteria</taxon>
        <taxon>Pseudomonadati</taxon>
        <taxon>Bacteroidota</taxon>
        <taxon>Flavobacteriia</taxon>
        <taxon>Flavobacteriales</taxon>
        <taxon>Crocinitomicaceae</taxon>
        <taxon>Taishania</taxon>
    </lineage>
</organism>
<evidence type="ECO:0000256" key="3">
    <source>
        <dbReference type="ARBA" id="ARBA00022692"/>
    </source>
</evidence>
<feature type="transmembrane region" description="Helical" evidence="12">
    <location>
        <begin position="216"/>
        <end position="236"/>
    </location>
</feature>
<dbReference type="EMBL" id="JACVEL010000007">
    <property type="protein sequence ID" value="MBC9813063.1"/>
    <property type="molecule type" value="Genomic_DNA"/>
</dbReference>
<accession>A0A8J6PEA7</accession>
<dbReference type="GO" id="GO:0016020">
    <property type="term" value="C:membrane"/>
    <property type="evidence" value="ECO:0007669"/>
    <property type="project" value="UniProtKB-SubCell"/>
</dbReference>
<sequence length="349" mass="40000">MVKRLKKLQKFNWVVLILIFLVVVAGSFVRVTGSGMGCPDWPKCFGYWVPPTEAGSLPADYKETYAEGRVQKIEKFARFLSGIGLDETAAKIKNDPNLLTEQEFNAAKTWTEYVNRLCGFLAGNGMLLALVWLLVVYRKRKFILLSLLNLVIMGFQAWFGSIVVASNLVPWTITVHMLLALVILAIQLYLIHLIGKEIELHNDSLRKSGDSPVYRVPKWMYWLIVLSMLITTYQIFLGTQVREMIDEMTIQGVTRQGWSSQLGLPFFIHRSFSWMVLIFIVLIAWKNEQGEKIRPIRWLLMILSIELVSGIVLVYGNMPGMVQIAHLFFAVILFCIFTLMLFRLKIART</sequence>
<evidence type="ECO:0000256" key="10">
    <source>
        <dbReference type="ARBA" id="ARBA00023157"/>
    </source>
</evidence>
<keyword evidence="8" id="KW-0350">Heme biosynthesis</keyword>
<comment type="subcellular location">
    <subcellularLocation>
        <location evidence="1">Membrane</location>
        <topology evidence="1">Multi-pass membrane protein</topology>
    </subcellularLocation>
</comment>
<feature type="transmembrane region" description="Helical" evidence="12">
    <location>
        <begin position="12"/>
        <end position="31"/>
    </location>
</feature>
<comment type="caution">
    <text evidence="13">The sequence shown here is derived from an EMBL/GenBank/DDBJ whole genome shotgun (WGS) entry which is preliminary data.</text>
</comment>
<keyword evidence="5 12" id="KW-1133">Transmembrane helix</keyword>
<evidence type="ECO:0000256" key="12">
    <source>
        <dbReference type="SAM" id="Phobius"/>
    </source>
</evidence>
<dbReference type="GO" id="GO:0016491">
    <property type="term" value="F:oxidoreductase activity"/>
    <property type="evidence" value="ECO:0007669"/>
    <property type="project" value="UniProtKB-KW"/>
</dbReference>
<dbReference type="InterPro" id="IPR003780">
    <property type="entry name" value="COX15/CtaA_fam"/>
</dbReference>
<comment type="pathway">
    <text evidence="11">Porphyrin-containing compound metabolism.</text>
</comment>
<keyword evidence="9 12" id="KW-0472">Membrane</keyword>
<keyword evidence="3 12" id="KW-0812">Transmembrane</keyword>
<keyword evidence="10" id="KW-1015">Disulfide bond</keyword>
<evidence type="ECO:0000256" key="4">
    <source>
        <dbReference type="ARBA" id="ARBA00022723"/>
    </source>
</evidence>
<dbReference type="GO" id="GO:0006784">
    <property type="term" value="P:heme A biosynthetic process"/>
    <property type="evidence" value="ECO:0007669"/>
    <property type="project" value="InterPro"/>
</dbReference>
<feature type="transmembrane region" description="Helical" evidence="12">
    <location>
        <begin position="267"/>
        <end position="285"/>
    </location>
</feature>
<feature type="transmembrane region" description="Helical" evidence="12">
    <location>
        <begin position="142"/>
        <end position="165"/>
    </location>
</feature>
<evidence type="ECO:0000256" key="6">
    <source>
        <dbReference type="ARBA" id="ARBA00023002"/>
    </source>
</evidence>
<keyword evidence="4" id="KW-0479">Metal-binding</keyword>
<evidence type="ECO:0000256" key="5">
    <source>
        <dbReference type="ARBA" id="ARBA00022989"/>
    </source>
</evidence>
<evidence type="ECO:0000256" key="2">
    <source>
        <dbReference type="ARBA" id="ARBA00022475"/>
    </source>
</evidence>
<feature type="transmembrane region" description="Helical" evidence="12">
    <location>
        <begin position="171"/>
        <end position="195"/>
    </location>
</feature>
<gene>
    <name evidence="13" type="ORF">H9Y05_11340</name>
</gene>
<evidence type="ECO:0000256" key="1">
    <source>
        <dbReference type="ARBA" id="ARBA00004141"/>
    </source>
</evidence>
<proteinExistence type="predicted"/>
<feature type="transmembrane region" description="Helical" evidence="12">
    <location>
        <begin position="113"/>
        <end position="135"/>
    </location>
</feature>
<feature type="transmembrane region" description="Helical" evidence="12">
    <location>
        <begin position="324"/>
        <end position="344"/>
    </location>
</feature>
<evidence type="ECO:0000313" key="14">
    <source>
        <dbReference type="Proteomes" id="UP000652681"/>
    </source>
</evidence>
<dbReference type="PANTHER" id="PTHR35457">
    <property type="entry name" value="HEME A SYNTHASE"/>
    <property type="match status" value="1"/>
</dbReference>
<name>A0A8J6PEA7_9FLAO</name>
<dbReference type="Proteomes" id="UP000652681">
    <property type="component" value="Unassembled WGS sequence"/>
</dbReference>
<dbReference type="InterPro" id="IPR050450">
    <property type="entry name" value="COX15/CtaA_HemeA_synthase"/>
</dbReference>
<evidence type="ECO:0000256" key="9">
    <source>
        <dbReference type="ARBA" id="ARBA00023136"/>
    </source>
</evidence>
<feature type="transmembrane region" description="Helical" evidence="12">
    <location>
        <begin position="297"/>
        <end position="318"/>
    </location>
</feature>
<evidence type="ECO:0000256" key="11">
    <source>
        <dbReference type="ARBA" id="ARBA00023444"/>
    </source>
</evidence>
<reference evidence="13" key="1">
    <citation type="submission" date="2020-09" db="EMBL/GenBank/DDBJ databases">
        <title>Taishania pollutisoli gen. nov., sp. nov., Isolated from Tetrabromobisphenol A-Contaminated Soil.</title>
        <authorList>
            <person name="Chen Q."/>
        </authorList>
    </citation>
    <scope>NUCLEOTIDE SEQUENCE</scope>
    <source>
        <strain evidence="13">CZZ-1</strain>
    </source>
</reference>
<keyword evidence="2" id="KW-1003">Cell membrane</keyword>
<dbReference type="Pfam" id="PF02628">
    <property type="entry name" value="COX15-CtaA"/>
    <property type="match status" value="1"/>
</dbReference>
<evidence type="ECO:0000313" key="13">
    <source>
        <dbReference type="EMBL" id="MBC9813063.1"/>
    </source>
</evidence>
<dbReference type="PANTHER" id="PTHR35457:SF1">
    <property type="entry name" value="HEME A SYNTHASE"/>
    <property type="match status" value="1"/>
</dbReference>
<evidence type="ECO:0000256" key="7">
    <source>
        <dbReference type="ARBA" id="ARBA00023004"/>
    </source>
</evidence>